<dbReference type="Pfam" id="PF02660">
    <property type="entry name" value="G3P_acyltransf"/>
    <property type="match status" value="1"/>
</dbReference>
<comment type="subcellular location">
    <subcellularLocation>
        <location evidence="10">Cell membrane</location>
        <topology evidence="10">Multi-pass membrane protein</topology>
    </subcellularLocation>
</comment>
<evidence type="ECO:0000256" key="9">
    <source>
        <dbReference type="ARBA" id="ARBA00023264"/>
    </source>
</evidence>
<comment type="pathway">
    <text evidence="10">Lipid metabolism; phospholipid metabolism.</text>
</comment>
<dbReference type="Proteomes" id="UP000238348">
    <property type="component" value="Chromosome"/>
</dbReference>
<evidence type="ECO:0000313" key="13">
    <source>
        <dbReference type="Proteomes" id="UP000238348"/>
    </source>
</evidence>
<comment type="subunit">
    <text evidence="10">Probably interacts with PlsX.</text>
</comment>
<gene>
    <name evidence="12" type="primary">plsB</name>
    <name evidence="10" type="synonym">plsY</name>
    <name evidence="12" type="ORF">SOCE26_068020</name>
</gene>
<evidence type="ECO:0000256" key="10">
    <source>
        <dbReference type="HAMAP-Rule" id="MF_01043"/>
    </source>
</evidence>
<dbReference type="EMBL" id="CP012673">
    <property type="protein sequence ID" value="AUX45320.1"/>
    <property type="molecule type" value="Genomic_DNA"/>
</dbReference>
<dbReference type="AlphaFoldDB" id="A0A2L0F192"/>
<reference evidence="12 13" key="1">
    <citation type="submission" date="2015-09" db="EMBL/GenBank/DDBJ databases">
        <title>Sorangium comparison.</title>
        <authorList>
            <person name="Zaburannyi N."/>
            <person name="Bunk B."/>
            <person name="Overmann J."/>
            <person name="Mueller R."/>
        </authorList>
    </citation>
    <scope>NUCLEOTIDE SEQUENCE [LARGE SCALE GENOMIC DNA]</scope>
    <source>
        <strain evidence="12 13">So ce26</strain>
    </source>
</reference>
<feature type="region of interest" description="Disordered" evidence="11">
    <location>
        <begin position="210"/>
        <end position="230"/>
    </location>
</feature>
<dbReference type="PANTHER" id="PTHR30309">
    <property type="entry name" value="INNER MEMBRANE PROTEIN YGIH"/>
    <property type="match status" value="1"/>
</dbReference>
<evidence type="ECO:0000313" key="12">
    <source>
        <dbReference type="EMBL" id="AUX45320.1"/>
    </source>
</evidence>
<evidence type="ECO:0000256" key="6">
    <source>
        <dbReference type="ARBA" id="ARBA00023098"/>
    </source>
</evidence>
<feature type="transmembrane region" description="Helical" evidence="10">
    <location>
        <begin position="124"/>
        <end position="145"/>
    </location>
</feature>
<evidence type="ECO:0000256" key="1">
    <source>
        <dbReference type="ARBA" id="ARBA00022475"/>
    </source>
</evidence>
<dbReference type="InterPro" id="IPR003811">
    <property type="entry name" value="G3P_acylTferase_PlsY"/>
</dbReference>
<dbReference type="HAMAP" id="MF_01043">
    <property type="entry name" value="PlsY"/>
    <property type="match status" value="1"/>
</dbReference>
<dbReference type="GO" id="GO:0043772">
    <property type="term" value="F:acyl-phosphate glycerol-3-phosphate acyltransferase activity"/>
    <property type="evidence" value="ECO:0007669"/>
    <property type="project" value="UniProtKB-UniRule"/>
</dbReference>
<keyword evidence="4 10" id="KW-0812">Transmembrane</keyword>
<proteinExistence type="inferred from homology"/>
<keyword evidence="9 10" id="KW-1208">Phospholipid metabolism</keyword>
<evidence type="ECO:0000256" key="7">
    <source>
        <dbReference type="ARBA" id="ARBA00023136"/>
    </source>
</evidence>
<keyword evidence="7 10" id="KW-0472">Membrane</keyword>
<feature type="transmembrane region" description="Helical" evidence="10">
    <location>
        <begin position="152"/>
        <end position="169"/>
    </location>
</feature>
<comment type="function">
    <text evidence="10">Catalyzes the transfer of an acyl group from acyl-phosphate (acyl-PO(4)) to glycerol-3-phosphate (G3P) to form lysophosphatidic acid (LPA). This enzyme utilizes acyl-phosphate as fatty acyl donor, but not acyl-CoA or acyl-ACP.</text>
</comment>
<dbReference type="RefSeq" id="WP_104983716.1">
    <property type="nucleotide sequence ID" value="NZ_CP012673.1"/>
</dbReference>
<keyword evidence="1 10" id="KW-1003">Cell membrane</keyword>
<evidence type="ECO:0000256" key="2">
    <source>
        <dbReference type="ARBA" id="ARBA00022516"/>
    </source>
</evidence>
<dbReference type="PANTHER" id="PTHR30309:SF0">
    <property type="entry name" value="GLYCEROL-3-PHOSPHATE ACYLTRANSFERASE-RELATED"/>
    <property type="match status" value="1"/>
</dbReference>
<dbReference type="UniPathway" id="UPA00085"/>
<evidence type="ECO:0000256" key="5">
    <source>
        <dbReference type="ARBA" id="ARBA00022989"/>
    </source>
</evidence>
<sequence length="230" mass="23825">MLHPPCAGAEARTTAIYLVLAYLLGAIPTGYLFARFVKGIDIRTIGSGNIGATNVLRAFGWRAGLSVMAVDMAKGALVAGPLAAWLGVAPGGWLAAAGGLAAVLGHDYTVFLAMRGGKGVATSAGVLLVLAPPSTLAALALFVVVVLATRMVSAGSLAGALGLPLFLWLFGERQAPLLCLALLLTAFVWLKHVPNIRRMLAGTESKISFGRRPREGASAPGREAERGERR</sequence>
<keyword evidence="2 10" id="KW-0444">Lipid biosynthesis</keyword>
<dbReference type="NCBIfam" id="TIGR00023">
    <property type="entry name" value="glycerol-3-phosphate 1-O-acyltransferase PlsY"/>
    <property type="match status" value="1"/>
</dbReference>
<evidence type="ECO:0000256" key="3">
    <source>
        <dbReference type="ARBA" id="ARBA00022679"/>
    </source>
</evidence>
<keyword evidence="5 10" id="KW-1133">Transmembrane helix</keyword>
<keyword evidence="3 10" id="KW-0808">Transferase</keyword>
<dbReference type="SMART" id="SM01207">
    <property type="entry name" value="G3P_acyltransf"/>
    <property type="match status" value="1"/>
</dbReference>
<organism evidence="12 13">
    <name type="scientific">Sorangium cellulosum</name>
    <name type="common">Polyangium cellulosum</name>
    <dbReference type="NCBI Taxonomy" id="56"/>
    <lineage>
        <taxon>Bacteria</taxon>
        <taxon>Pseudomonadati</taxon>
        <taxon>Myxococcota</taxon>
        <taxon>Polyangia</taxon>
        <taxon>Polyangiales</taxon>
        <taxon>Polyangiaceae</taxon>
        <taxon>Sorangium</taxon>
    </lineage>
</organism>
<keyword evidence="6 10" id="KW-0443">Lipid metabolism</keyword>
<dbReference type="OrthoDB" id="9777124at2"/>
<accession>A0A2L0F192</accession>
<dbReference type="EC" id="2.3.1.275" evidence="10"/>
<evidence type="ECO:0000256" key="11">
    <source>
        <dbReference type="SAM" id="MobiDB-lite"/>
    </source>
</evidence>
<feature type="transmembrane region" description="Helical" evidence="10">
    <location>
        <begin position="82"/>
        <end position="104"/>
    </location>
</feature>
<feature type="transmembrane region" description="Helical" evidence="10">
    <location>
        <begin position="15"/>
        <end position="34"/>
    </location>
</feature>
<dbReference type="GO" id="GO:0008654">
    <property type="term" value="P:phospholipid biosynthetic process"/>
    <property type="evidence" value="ECO:0007669"/>
    <property type="project" value="UniProtKB-UniRule"/>
</dbReference>
<evidence type="ECO:0000256" key="8">
    <source>
        <dbReference type="ARBA" id="ARBA00023209"/>
    </source>
</evidence>
<comment type="catalytic activity">
    <reaction evidence="10">
        <text>an acyl phosphate + sn-glycerol 3-phosphate = a 1-acyl-sn-glycero-3-phosphate + phosphate</text>
        <dbReference type="Rhea" id="RHEA:34075"/>
        <dbReference type="ChEBI" id="CHEBI:43474"/>
        <dbReference type="ChEBI" id="CHEBI:57597"/>
        <dbReference type="ChEBI" id="CHEBI:57970"/>
        <dbReference type="ChEBI" id="CHEBI:59918"/>
        <dbReference type="EC" id="2.3.1.275"/>
    </reaction>
</comment>
<comment type="similarity">
    <text evidence="10">Belongs to the PlsY family.</text>
</comment>
<dbReference type="GO" id="GO:0005886">
    <property type="term" value="C:plasma membrane"/>
    <property type="evidence" value="ECO:0007669"/>
    <property type="project" value="UniProtKB-SubCell"/>
</dbReference>
<keyword evidence="12" id="KW-0012">Acyltransferase</keyword>
<evidence type="ECO:0000256" key="4">
    <source>
        <dbReference type="ARBA" id="ARBA00022692"/>
    </source>
</evidence>
<keyword evidence="8 10" id="KW-0594">Phospholipid biosynthesis</keyword>
<protein>
    <recommendedName>
        <fullName evidence="10">Glycerol-3-phosphate acyltransferase</fullName>
    </recommendedName>
    <alternativeName>
        <fullName evidence="10">Acyl-PO4 G3P acyltransferase</fullName>
    </alternativeName>
    <alternativeName>
        <fullName evidence="10">Acyl-phosphate--glycerol-3-phosphate acyltransferase</fullName>
    </alternativeName>
    <alternativeName>
        <fullName evidence="10">G3P acyltransferase</fullName>
        <shortName evidence="10">GPAT</shortName>
        <ecNumber evidence="10">2.3.1.275</ecNumber>
    </alternativeName>
    <alternativeName>
        <fullName evidence="10">Lysophosphatidic acid synthase</fullName>
        <shortName evidence="10">LPA synthase</shortName>
    </alternativeName>
</protein>
<feature type="transmembrane region" description="Helical" evidence="10">
    <location>
        <begin position="175"/>
        <end position="190"/>
    </location>
</feature>
<name>A0A2L0F192_SORCE</name>